<name>A0A8I1G471_9GAMM</name>
<feature type="domain" description="PEGA" evidence="3">
    <location>
        <begin position="331"/>
        <end position="383"/>
    </location>
</feature>
<keyword evidence="1" id="KW-0472">Membrane</keyword>
<dbReference type="RefSeq" id="WP_199494315.1">
    <property type="nucleotide sequence ID" value="NZ_JAEMOO010000007.1"/>
</dbReference>
<organism evidence="5 6">
    <name type="scientific">Idiomarina abyssalis</name>
    <dbReference type="NCBI Taxonomy" id="86102"/>
    <lineage>
        <taxon>Bacteria</taxon>
        <taxon>Pseudomonadati</taxon>
        <taxon>Pseudomonadota</taxon>
        <taxon>Gammaproteobacteria</taxon>
        <taxon>Alteromonadales</taxon>
        <taxon>Idiomarinaceae</taxon>
        <taxon>Idiomarina</taxon>
    </lineage>
</organism>
<dbReference type="EMBL" id="JAEMOS010000020">
    <property type="protein sequence ID" value="MBJ7266715.1"/>
    <property type="molecule type" value="Genomic_DNA"/>
</dbReference>
<keyword evidence="1" id="KW-1133">Transmembrane helix</keyword>
<dbReference type="InterPro" id="IPR016187">
    <property type="entry name" value="CTDL_fold"/>
</dbReference>
<dbReference type="InterPro" id="IPR051043">
    <property type="entry name" value="Sulfatase_Mod_Factor_Kinase"/>
</dbReference>
<feature type="domain" description="Sulfatase-modifying factor enzyme-like" evidence="2">
    <location>
        <begin position="410"/>
        <end position="657"/>
    </location>
</feature>
<dbReference type="InterPro" id="IPR005532">
    <property type="entry name" value="SUMF_dom"/>
</dbReference>
<comment type="caution">
    <text evidence="5">The sequence shown here is derived from an EMBL/GenBank/DDBJ whole genome shotgun (WGS) entry which is preliminary data.</text>
</comment>
<dbReference type="InterPro" id="IPR013229">
    <property type="entry name" value="PEGA"/>
</dbReference>
<feature type="transmembrane region" description="Helical" evidence="1">
    <location>
        <begin position="17"/>
        <end position="39"/>
    </location>
</feature>
<dbReference type="Pfam" id="PF03781">
    <property type="entry name" value="FGE-sulfatase"/>
    <property type="match status" value="1"/>
</dbReference>
<proteinExistence type="predicted"/>
<reference evidence="5 7" key="1">
    <citation type="submission" date="2020-09" db="EMBL/GenBank/DDBJ databases">
        <title>Draft Genomes of Bacterial Isolates from North Pond Shallow Sediments.</title>
        <authorList>
            <person name="Kiel Reese B."/>
            <person name="Mullis M."/>
            <person name="Weisend R.E."/>
        </authorList>
    </citation>
    <scope>NUCLEOTIDE SEQUENCE</scope>
    <source>
        <strain evidence="5">KJE-2</strain>
        <strain evidence="4 7">KJE-3</strain>
    </source>
</reference>
<dbReference type="Proteomes" id="UP000621390">
    <property type="component" value="Unassembled WGS sequence"/>
</dbReference>
<dbReference type="EMBL" id="JAEMOP010000002">
    <property type="protein sequence ID" value="MBJ7315638.1"/>
    <property type="molecule type" value="Genomic_DNA"/>
</dbReference>
<dbReference type="Gene3D" id="3.90.1580.10">
    <property type="entry name" value="paralog of FGE (formylglycine-generating enzyme)"/>
    <property type="match status" value="1"/>
</dbReference>
<gene>
    <name evidence="4" type="ORF">JHC10_07120</name>
    <name evidence="5" type="ORF">JHC11_06500</name>
</gene>
<sequence length="660" mass="72644">MNSLDEAIEKGRRKRRLMAIGFSVGILALLVIYFGWLFLTKGYSFTVKPAKAVQTQRFAVHSGVGFFIDSKYYAVGSGGLVAVSADKYQTKEVQINDNSPSTIEVELEPKPAKVTITTEPGADNIVWSVNGEQRETASTFEGEFAPGAYTVSASHPAYELASVAIEALIDGKVEEQIRLTPISGTISINSSPAGAAVTLDGKEVGSTPVTVAKVGGDYLVVVNYPGYEPVTDTVSLTVRNKEPKRNYRLQPVQATVNVSVSPKGGALLVNGAPAKNPISVDANKEHVIRYEKAGYIKQSQTVKLGPAENQQLSFRLTPEMGDVAFAANEPSEVYINGQKQGVTPFRARLQTLPSQVEFRKNGYRTVKQEFQPSSERTLNVKAEMLREFDARRKEGKPLFVSTLGIEMSRLSPKKFTMGSPVNEPSRGRNEHQVKVDFSRDVWISRHEITEAQFAAFKGSGGKTKMPVTNVSWDEAALFTNWLSEQEGLQPFYKVNNGKVVGTDASSRGYRLPTEAEWEYIAKINRRADSTTYVWGSQEHLRDKQGNFADESAKGQQTFILRGYNDGFAGKAPVGSFKAERGGFFDLDGNVKEWVHDSYTLNPPDLDRVYTDYLGALRGNGHVVKGASYKVGRLKNIRASVRDGESASPEDIGFRIARYHE</sequence>
<keyword evidence="1" id="KW-0812">Transmembrane</keyword>
<evidence type="ECO:0000313" key="7">
    <source>
        <dbReference type="Proteomes" id="UP000655994"/>
    </source>
</evidence>
<dbReference type="AlphaFoldDB" id="A0A8I1G471"/>
<dbReference type="SUPFAM" id="SSF56436">
    <property type="entry name" value="C-type lectin-like"/>
    <property type="match status" value="1"/>
</dbReference>
<evidence type="ECO:0000313" key="4">
    <source>
        <dbReference type="EMBL" id="MBJ7266715.1"/>
    </source>
</evidence>
<evidence type="ECO:0000313" key="6">
    <source>
        <dbReference type="Proteomes" id="UP000621390"/>
    </source>
</evidence>
<dbReference type="Pfam" id="PF08308">
    <property type="entry name" value="PEGA"/>
    <property type="match status" value="2"/>
</dbReference>
<dbReference type="GO" id="GO:0120147">
    <property type="term" value="F:formylglycine-generating oxidase activity"/>
    <property type="evidence" value="ECO:0007669"/>
    <property type="project" value="TreeGrafter"/>
</dbReference>
<evidence type="ECO:0000259" key="3">
    <source>
        <dbReference type="Pfam" id="PF08308"/>
    </source>
</evidence>
<dbReference type="PANTHER" id="PTHR23150">
    <property type="entry name" value="SULFATASE MODIFYING FACTOR 1, 2"/>
    <property type="match status" value="1"/>
</dbReference>
<evidence type="ECO:0000259" key="2">
    <source>
        <dbReference type="Pfam" id="PF03781"/>
    </source>
</evidence>
<dbReference type="Proteomes" id="UP000655994">
    <property type="component" value="Unassembled WGS sequence"/>
</dbReference>
<evidence type="ECO:0000256" key="1">
    <source>
        <dbReference type="SAM" id="Phobius"/>
    </source>
</evidence>
<accession>A0A8I1G471</accession>
<dbReference type="PANTHER" id="PTHR23150:SF19">
    <property type="entry name" value="FORMYLGLYCINE-GENERATING ENZYME"/>
    <property type="match status" value="1"/>
</dbReference>
<dbReference type="InterPro" id="IPR042095">
    <property type="entry name" value="SUMF_sf"/>
</dbReference>
<keyword evidence="7" id="KW-1185">Reference proteome</keyword>
<protein>
    <submittedName>
        <fullName evidence="5">SUMF1/EgtB/PvdO family nonheme iron enzyme</fullName>
    </submittedName>
</protein>
<feature type="domain" description="PEGA" evidence="3">
    <location>
        <begin position="184"/>
        <end position="252"/>
    </location>
</feature>
<evidence type="ECO:0000313" key="5">
    <source>
        <dbReference type="EMBL" id="MBJ7315638.1"/>
    </source>
</evidence>